<reference evidence="3" key="1">
    <citation type="submission" date="2015-10" db="EMBL/GenBank/DDBJ databases">
        <title>Complete genome sequence of Streptomyces ambofaciens DSM 40697.</title>
        <authorList>
            <person name="Thibessard A."/>
            <person name="Leblond P."/>
        </authorList>
    </citation>
    <scope>NUCLEOTIDE SEQUENCE [LARGE SCALE GENOMIC DNA]</scope>
    <source>
        <strain evidence="3">DSM 40697</strain>
    </source>
</reference>
<sequence>MAGEPSFFELGVADPERGRAFYGALFGWTLEPGPTGGGFTIGTDGVPGGLHGGDAQASPYLFFRVPDLDEAMARVRELGGSVGDRGAEDARSAARFGRFALCRDDQGSPFGLHEPPNGR</sequence>
<feature type="domain" description="VOC" evidence="1">
    <location>
        <begin position="4"/>
        <end position="115"/>
    </location>
</feature>
<proteinExistence type="predicted"/>
<dbReference type="InterPro" id="IPR037523">
    <property type="entry name" value="VOC_core"/>
</dbReference>
<dbReference type="EMBL" id="CP012949">
    <property type="protein sequence ID" value="ANB05124.1"/>
    <property type="molecule type" value="Genomic_DNA"/>
</dbReference>
<evidence type="ECO:0000313" key="2">
    <source>
        <dbReference type="EMBL" id="ANB05124.1"/>
    </source>
</evidence>
<dbReference type="Pfam" id="PF18029">
    <property type="entry name" value="Glyoxalase_6"/>
    <property type="match status" value="1"/>
</dbReference>
<dbReference type="Proteomes" id="UP000076720">
    <property type="component" value="Chromosome"/>
</dbReference>
<gene>
    <name evidence="2" type="ORF">SAM40697_1164</name>
</gene>
<keyword evidence="3" id="KW-1185">Reference proteome</keyword>
<evidence type="ECO:0000313" key="3">
    <source>
        <dbReference type="Proteomes" id="UP000076720"/>
    </source>
</evidence>
<organism evidence="2 3">
    <name type="scientific">Streptomyces ambofaciens</name>
    <dbReference type="NCBI Taxonomy" id="1889"/>
    <lineage>
        <taxon>Bacteria</taxon>
        <taxon>Bacillati</taxon>
        <taxon>Actinomycetota</taxon>
        <taxon>Actinomycetes</taxon>
        <taxon>Kitasatosporales</taxon>
        <taxon>Streptomycetaceae</taxon>
        <taxon>Streptomyces</taxon>
    </lineage>
</organism>
<dbReference type="PANTHER" id="PTHR33993">
    <property type="entry name" value="GLYOXALASE-RELATED"/>
    <property type="match status" value="1"/>
</dbReference>
<dbReference type="PANTHER" id="PTHR33993:SF14">
    <property type="entry name" value="GB|AAF24581.1"/>
    <property type="match status" value="1"/>
</dbReference>
<dbReference type="Gene3D" id="3.10.180.10">
    <property type="entry name" value="2,3-Dihydroxybiphenyl 1,2-Dioxygenase, domain 1"/>
    <property type="match status" value="1"/>
</dbReference>
<dbReference type="InterPro" id="IPR052164">
    <property type="entry name" value="Anthracycline_SecMetBiosynth"/>
</dbReference>
<dbReference type="InterPro" id="IPR029068">
    <property type="entry name" value="Glyas_Bleomycin-R_OHBP_Dase"/>
</dbReference>
<accession>A0ABN4P3V5</accession>
<evidence type="ECO:0000259" key="1">
    <source>
        <dbReference type="PROSITE" id="PS51819"/>
    </source>
</evidence>
<dbReference type="CDD" id="cd07247">
    <property type="entry name" value="SgaA_N_like"/>
    <property type="match status" value="1"/>
</dbReference>
<dbReference type="InterPro" id="IPR041581">
    <property type="entry name" value="Glyoxalase_6"/>
</dbReference>
<protein>
    <submittedName>
        <fullName evidence="2">Glyoxalase</fullName>
    </submittedName>
</protein>
<dbReference type="PROSITE" id="PS51819">
    <property type="entry name" value="VOC"/>
    <property type="match status" value="1"/>
</dbReference>
<name>A0ABN4P3V5_STRAM</name>
<dbReference type="RefSeq" id="WP_063481476.1">
    <property type="nucleotide sequence ID" value="NZ_CP012949.1"/>
</dbReference>
<reference evidence="2 3" key="2">
    <citation type="journal article" date="2016" name="Genome Announc.">
        <title>Complete Genome Sequence of Streptomyces ambofaciens DSM 40697, a Paradigm for Genome Plasticity Studies.</title>
        <authorList>
            <person name="Thibessard A."/>
            <person name="Leblond P."/>
        </authorList>
    </citation>
    <scope>NUCLEOTIDE SEQUENCE [LARGE SCALE GENOMIC DNA]</scope>
    <source>
        <strain evidence="2 3">DSM 40697</strain>
    </source>
</reference>
<dbReference type="SUPFAM" id="SSF54593">
    <property type="entry name" value="Glyoxalase/Bleomycin resistance protein/Dihydroxybiphenyl dioxygenase"/>
    <property type="match status" value="1"/>
</dbReference>